<comment type="caution">
    <text evidence="7">The sequence shown here is derived from an EMBL/GenBank/DDBJ whole genome shotgun (WGS) entry which is preliminary data.</text>
</comment>
<comment type="similarity">
    <text evidence="1">Belongs to the FAD-binding monooxygenase family.</text>
</comment>
<proteinExistence type="inferred from homology"/>
<dbReference type="AlphaFoldDB" id="A0A5M3XCF7"/>
<dbReference type="InterPro" id="IPR050775">
    <property type="entry name" value="FAD-binding_Monooxygenases"/>
</dbReference>
<name>A0A5M3XCF7_9ACTN</name>
<dbReference type="PANTHER" id="PTHR43098:SF5">
    <property type="entry name" value="DUAL-FUNCTIONAL MONOOXYGENASE_METHYLTRANSFERASE PSOF"/>
    <property type="match status" value="1"/>
</dbReference>
<feature type="compositionally biased region" description="Polar residues" evidence="6">
    <location>
        <begin position="1"/>
        <end position="10"/>
    </location>
</feature>
<evidence type="ECO:0000256" key="4">
    <source>
        <dbReference type="ARBA" id="ARBA00022857"/>
    </source>
</evidence>
<dbReference type="SUPFAM" id="SSF51905">
    <property type="entry name" value="FAD/NAD(P)-binding domain"/>
    <property type="match status" value="2"/>
</dbReference>
<evidence type="ECO:0000256" key="6">
    <source>
        <dbReference type="SAM" id="MobiDB-lite"/>
    </source>
</evidence>
<dbReference type="InterPro" id="IPR036188">
    <property type="entry name" value="FAD/NAD-bd_sf"/>
</dbReference>
<gene>
    <name evidence="7" type="ORF">Aple_022530</name>
</gene>
<keyword evidence="3" id="KW-0274">FAD</keyword>
<dbReference type="GO" id="GO:0004499">
    <property type="term" value="F:N,N-dimethylaniline monooxygenase activity"/>
    <property type="evidence" value="ECO:0007669"/>
    <property type="project" value="InterPro"/>
</dbReference>
<keyword evidence="7" id="KW-0503">Monooxygenase</keyword>
<dbReference type="EMBL" id="BLAF01000011">
    <property type="protein sequence ID" value="GES19357.1"/>
    <property type="molecule type" value="Genomic_DNA"/>
</dbReference>
<evidence type="ECO:0000256" key="1">
    <source>
        <dbReference type="ARBA" id="ARBA00010139"/>
    </source>
</evidence>
<keyword evidence="4" id="KW-0521">NADP</keyword>
<feature type="region of interest" description="Disordered" evidence="6">
    <location>
        <begin position="1"/>
        <end position="24"/>
    </location>
</feature>
<keyword evidence="2" id="KW-0285">Flavoprotein</keyword>
<accession>A0A5M3XCF7</accession>
<dbReference type="GO" id="GO:0050660">
    <property type="term" value="F:flavin adenine dinucleotide binding"/>
    <property type="evidence" value="ECO:0007669"/>
    <property type="project" value="InterPro"/>
</dbReference>
<reference evidence="7 8" key="1">
    <citation type="submission" date="2019-10" db="EMBL/GenBank/DDBJ databases">
        <title>Whole genome shotgun sequence of Acrocarpospora pleiomorpha NBRC 16267.</title>
        <authorList>
            <person name="Ichikawa N."/>
            <person name="Kimura A."/>
            <person name="Kitahashi Y."/>
            <person name="Komaki H."/>
            <person name="Oguchi A."/>
        </authorList>
    </citation>
    <scope>NUCLEOTIDE SEQUENCE [LARGE SCALE GENOMIC DNA]</scope>
    <source>
        <strain evidence="7 8">NBRC 16267</strain>
    </source>
</reference>
<evidence type="ECO:0000256" key="3">
    <source>
        <dbReference type="ARBA" id="ARBA00022827"/>
    </source>
</evidence>
<organism evidence="7 8">
    <name type="scientific">Acrocarpospora pleiomorpha</name>
    <dbReference type="NCBI Taxonomy" id="90975"/>
    <lineage>
        <taxon>Bacteria</taxon>
        <taxon>Bacillati</taxon>
        <taxon>Actinomycetota</taxon>
        <taxon>Actinomycetes</taxon>
        <taxon>Streptosporangiales</taxon>
        <taxon>Streptosporangiaceae</taxon>
        <taxon>Acrocarpospora</taxon>
    </lineage>
</organism>
<evidence type="ECO:0000313" key="7">
    <source>
        <dbReference type="EMBL" id="GES19357.1"/>
    </source>
</evidence>
<dbReference type="InterPro" id="IPR020946">
    <property type="entry name" value="Flavin_mOase-like"/>
</dbReference>
<dbReference type="Proteomes" id="UP000377595">
    <property type="component" value="Unassembled WGS sequence"/>
</dbReference>
<sequence length="566" mass="63826">MLTPRKSQPGSPGESGLQSGVKMSDRSEPDYQFVIIGAGVCGLYQLHRLLGLGAKVTVLEMNGGVGGTWFRNRYPGCRFDSESYTYAYSFSPELLAEWDWSERFAAQPETLRYLNHVADKFGLREHIQFDTTVVAAHWEEEHLQWRVRTDDGREITTRFLMTAMGLLSVPTTPRLPGLETFGGRAFHTFDWPEDLDVSGKRVAVVGTGSTGVQVISTIAEQVARLTVFQLDANWCAPLHNGPISAEEMAQIKDSYDEIFQRCFDSPNGFIHRPDRRRSTDVTREERLAWWEELYDSPGFGIWLGNFRDTLMDETANAELSEFIASKIRERVQDPAVAEILIPKDHGFGTKRVPLETGYYEVYNRQNVELVDLNVTPIQQVTPTGIRTAGGECARDFDFDVIVFATGFDAVTGAFDRIDFVGENGVRLRDKWADGPDTYLGVQTTAFPNLLTLVGPQSGSVAANFPRGIEDIVNWMIVFVSYLLEHDIVRVAATREAELAWLDHVMEINDRVLMSKVKSWFNGHNRNLDRDERPRAMIYTGGAVRYRRLLAEEAARGYSSFAMTRVS</sequence>
<dbReference type="PANTHER" id="PTHR43098">
    <property type="entry name" value="L-ORNITHINE N(5)-MONOOXYGENASE-RELATED"/>
    <property type="match status" value="1"/>
</dbReference>
<dbReference type="GO" id="GO:0050661">
    <property type="term" value="F:NADP binding"/>
    <property type="evidence" value="ECO:0007669"/>
    <property type="project" value="InterPro"/>
</dbReference>
<protein>
    <submittedName>
        <fullName evidence="7">Steroid monooxygenase</fullName>
    </submittedName>
</protein>
<evidence type="ECO:0000256" key="2">
    <source>
        <dbReference type="ARBA" id="ARBA00022630"/>
    </source>
</evidence>
<dbReference type="Gene3D" id="3.50.50.60">
    <property type="entry name" value="FAD/NAD(P)-binding domain"/>
    <property type="match status" value="3"/>
</dbReference>
<evidence type="ECO:0000256" key="5">
    <source>
        <dbReference type="ARBA" id="ARBA00023002"/>
    </source>
</evidence>
<dbReference type="Pfam" id="PF00743">
    <property type="entry name" value="FMO-like"/>
    <property type="match status" value="1"/>
</dbReference>
<evidence type="ECO:0000313" key="8">
    <source>
        <dbReference type="Proteomes" id="UP000377595"/>
    </source>
</evidence>
<keyword evidence="5" id="KW-0560">Oxidoreductase</keyword>
<keyword evidence="8" id="KW-1185">Reference proteome</keyword>